<evidence type="ECO:0000313" key="1">
    <source>
        <dbReference type="EMBL" id="QDT34833.1"/>
    </source>
</evidence>
<protein>
    <submittedName>
        <fullName evidence="1">Uncharacterized protein</fullName>
    </submittedName>
</protein>
<dbReference type="KEGG" id="tpol:Mal48_41060"/>
<dbReference type="AlphaFoldDB" id="A0A517QT64"/>
<dbReference type="OrthoDB" id="269629at2"/>
<organism evidence="1 2">
    <name type="scientific">Thalassoglobus polymorphus</name>
    <dbReference type="NCBI Taxonomy" id="2527994"/>
    <lineage>
        <taxon>Bacteria</taxon>
        <taxon>Pseudomonadati</taxon>
        <taxon>Planctomycetota</taxon>
        <taxon>Planctomycetia</taxon>
        <taxon>Planctomycetales</taxon>
        <taxon>Planctomycetaceae</taxon>
        <taxon>Thalassoglobus</taxon>
    </lineage>
</organism>
<proteinExistence type="predicted"/>
<gene>
    <name evidence="1" type="ORF">Mal48_41060</name>
</gene>
<evidence type="ECO:0000313" key="2">
    <source>
        <dbReference type="Proteomes" id="UP000315724"/>
    </source>
</evidence>
<sequence length="161" mass="18973">MNFDDRLKRAIQRGVKDKDERTRAEVEEKLSLDQLRTMHSGFRLELSEHVEECMKRLVDHLPGFEYQTVLGEDGWGGRLTRDDIHLVPGKSPESRYSRFEMTVSPFTPTAIVELVTKGTVRNREIMNRKNYQKVDDFDVESFREMIDLRVLEFAEQYSKTE</sequence>
<accession>A0A517QT64</accession>
<dbReference type="Proteomes" id="UP000315724">
    <property type="component" value="Chromosome"/>
</dbReference>
<keyword evidence="2" id="KW-1185">Reference proteome</keyword>
<dbReference type="EMBL" id="CP036267">
    <property type="protein sequence ID" value="QDT34833.1"/>
    <property type="molecule type" value="Genomic_DNA"/>
</dbReference>
<reference evidence="1 2" key="1">
    <citation type="submission" date="2019-02" db="EMBL/GenBank/DDBJ databases">
        <title>Deep-cultivation of Planctomycetes and their phenomic and genomic characterization uncovers novel biology.</title>
        <authorList>
            <person name="Wiegand S."/>
            <person name="Jogler M."/>
            <person name="Boedeker C."/>
            <person name="Pinto D."/>
            <person name="Vollmers J."/>
            <person name="Rivas-Marin E."/>
            <person name="Kohn T."/>
            <person name="Peeters S.H."/>
            <person name="Heuer A."/>
            <person name="Rast P."/>
            <person name="Oberbeckmann S."/>
            <person name="Bunk B."/>
            <person name="Jeske O."/>
            <person name="Meyerdierks A."/>
            <person name="Storesund J.E."/>
            <person name="Kallscheuer N."/>
            <person name="Luecker S."/>
            <person name="Lage O.M."/>
            <person name="Pohl T."/>
            <person name="Merkel B.J."/>
            <person name="Hornburger P."/>
            <person name="Mueller R.-W."/>
            <person name="Bruemmer F."/>
            <person name="Labrenz M."/>
            <person name="Spormann A.M."/>
            <person name="Op den Camp H."/>
            <person name="Overmann J."/>
            <person name="Amann R."/>
            <person name="Jetten M.S.M."/>
            <person name="Mascher T."/>
            <person name="Medema M.H."/>
            <person name="Devos D.P."/>
            <person name="Kaster A.-K."/>
            <person name="Ovreas L."/>
            <person name="Rohde M."/>
            <person name="Galperin M.Y."/>
            <person name="Jogler C."/>
        </authorList>
    </citation>
    <scope>NUCLEOTIDE SEQUENCE [LARGE SCALE GENOMIC DNA]</scope>
    <source>
        <strain evidence="1 2">Mal48</strain>
    </source>
</reference>
<dbReference type="RefSeq" id="WP_145203403.1">
    <property type="nucleotide sequence ID" value="NZ_CP036267.1"/>
</dbReference>
<name>A0A517QT64_9PLAN</name>